<proteinExistence type="predicted"/>
<dbReference type="EMBL" id="AP013068">
    <property type="protein sequence ID" value="BAN45851.1"/>
    <property type="molecule type" value="Genomic_DNA"/>
</dbReference>
<dbReference type="eggNOG" id="COG1413">
    <property type="taxonomic scope" value="Bacteria"/>
</dbReference>
<dbReference type="Gene3D" id="1.25.40.10">
    <property type="entry name" value="Tetratricopeptide repeat domain"/>
    <property type="match status" value="1"/>
</dbReference>
<dbReference type="PATRIC" id="fig|1245471.3.peg.119"/>
<dbReference type="GO" id="GO:0016491">
    <property type="term" value="F:oxidoreductase activity"/>
    <property type="evidence" value="ECO:0007669"/>
    <property type="project" value="TreeGrafter"/>
</dbReference>
<keyword evidence="1 3" id="KW-0732">Signal</keyword>
<dbReference type="InterPro" id="IPR019734">
    <property type="entry name" value="TPR_rpt"/>
</dbReference>
<dbReference type="Proteomes" id="UP000015503">
    <property type="component" value="Chromosome"/>
</dbReference>
<feature type="domain" description="Doubled CXXCH motif" evidence="4">
    <location>
        <begin position="322"/>
        <end position="352"/>
    </location>
</feature>
<dbReference type="InterPro" id="IPR051829">
    <property type="entry name" value="Multiheme_Cytochr_ET"/>
</dbReference>
<dbReference type="InterPro" id="IPR011990">
    <property type="entry name" value="TPR-like_helical_dom_sf"/>
</dbReference>
<dbReference type="SUPFAM" id="SSF48452">
    <property type="entry name" value="TPR-like"/>
    <property type="match status" value="1"/>
</dbReference>
<feature type="signal peptide" evidence="3">
    <location>
        <begin position="1"/>
        <end position="24"/>
    </location>
</feature>
<evidence type="ECO:0000256" key="2">
    <source>
        <dbReference type="PROSITE-ProRule" id="PRU00339"/>
    </source>
</evidence>
<evidence type="ECO:0000313" key="6">
    <source>
        <dbReference type="EMBL" id="BAN45851.1"/>
    </source>
</evidence>
<dbReference type="InterPro" id="IPR010177">
    <property type="entry name" value="Paired_CXXCH_1"/>
</dbReference>
<dbReference type="SUPFAM" id="SSF48695">
    <property type="entry name" value="Multiheme cytochromes"/>
    <property type="match status" value="1"/>
</dbReference>
<dbReference type="SMART" id="SM00028">
    <property type="entry name" value="TPR"/>
    <property type="match status" value="3"/>
</dbReference>
<dbReference type="Pfam" id="PF13646">
    <property type="entry name" value="HEAT_2"/>
    <property type="match status" value="1"/>
</dbReference>
<dbReference type="PROSITE" id="PS50005">
    <property type="entry name" value="TPR"/>
    <property type="match status" value="1"/>
</dbReference>
<dbReference type="KEGG" id="pre:PCA10_01190"/>
<accession>S6AQ13</accession>
<feature type="repeat" description="TPR" evidence="2">
    <location>
        <begin position="640"/>
        <end position="673"/>
    </location>
</feature>
<reference evidence="6 7" key="1">
    <citation type="journal article" date="2013" name="Genome Announc.">
        <title>Complete Genome Sequence of the Carbazole Degrader Pseudomonas resinovorans Strain CA10 (NBRC 106553).</title>
        <authorList>
            <person name="Shintani M."/>
            <person name="Hosoyama A."/>
            <person name="Ohji S."/>
            <person name="Tsuchikane K."/>
            <person name="Takarada H."/>
            <person name="Yamazoe A."/>
            <person name="Fujita N."/>
            <person name="Nojiri H."/>
        </authorList>
    </citation>
    <scope>NUCLEOTIDE SEQUENCE [LARGE SCALE GENOMIC DNA]</scope>
    <source>
        <strain evidence="6 7">NBRC 106553</strain>
    </source>
</reference>
<dbReference type="PANTHER" id="PTHR35038">
    <property type="entry name" value="DISSIMILATORY SULFITE REDUCTASE SIRA"/>
    <property type="match status" value="1"/>
</dbReference>
<protein>
    <recommendedName>
        <fullName evidence="8">Tetratricopeptide repeat protein</fullName>
    </recommendedName>
</protein>
<evidence type="ECO:0008006" key="8">
    <source>
        <dbReference type="Google" id="ProtNLM"/>
    </source>
</evidence>
<dbReference type="STRING" id="1245471.PCA10_01190"/>
<dbReference type="AlphaFoldDB" id="S6AQ13"/>
<dbReference type="Pfam" id="PF14559">
    <property type="entry name" value="TPR_19"/>
    <property type="match status" value="1"/>
</dbReference>
<dbReference type="HOGENOM" id="CLU_013154_0_0_6"/>
<keyword evidence="7" id="KW-1185">Reference proteome</keyword>
<keyword evidence="2" id="KW-0802">TPR repeat</keyword>
<feature type="chain" id="PRO_5004546239" description="Tetratricopeptide repeat protein" evidence="3">
    <location>
        <begin position="25"/>
        <end position="768"/>
    </location>
</feature>
<dbReference type="Gene3D" id="1.25.10.10">
    <property type="entry name" value="Leucine-rich Repeat Variant"/>
    <property type="match status" value="1"/>
</dbReference>
<dbReference type="InterPro" id="IPR036280">
    <property type="entry name" value="Multihaem_cyt_sf"/>
</dbReference>
<dbReference type="Gene3D" id="1.10.1130.10">
    <property type="entry name" value="Flavocytochrome C3, Chain A"/>
    <property type="match status" value="2"/>
</dbReference>
<evidence type="ECO:0000256" key="1">
    <source>
        <dbReference type="ARBA" id="ARBA00022729"/>
    </source>
</evidence>
<name>S6AQ13_METRE</name>
<dbReference type="Pfam" id="PF09699">
    <property type="entry name" value="Paired_CXXCH_1"/>
    <property type="match status" value="1"/>
</dbReference>
<dbReference type="InterPro" id="IPR023155">
    <property type="entry name" value="Cyt_c-552/4"/>
</dbReference>
<sequence>MQATLPMLRTVLLLLLLIAHRAAAAPSAGDYLGSQACATCHQAQYQAWQGSQHAHAMQHASAETVLGDFADARFEQAGVESRFYRRDERFYVWTEGADGRMAEFEVRYTFGLDPLQQYLVEFPDGRLQALTIAWDSRSRATGGQRWFSLYPDARIRPGDPLHWTAPSQNWNFMCADCHSTAVRKGYDAERDRFNTRSAEQVVGCEACHGPGAAHLRWARTGAQGTDKGLTLLLDERRGSSWRASLERLTARRSAPLAQRKEHEVCAQCHSRRAQIAEGYQPGRPLLDHYRPVTLEPGLYHADGQQREEVFISASFAQSRMFAAGVTCSDCHEPHGQKLRLQGNALCTQCHQAATFDTPAHHFHPPGSSGGQCVSCHMPETTYMVVDPRRDHSLRIPRPDLSERLGTPDACTQCHSDRSAAWAAKAIGEHYPQRKTGLQTFAEAFSDAEQGLPSAIEELAHLLGEQGQPAVVRASAAARLGQTNADVHWDALAKGLGDPDPEVRLASIAGLERAPAQQRAQILGPLLGDSLRAVRSEAARVLTDVQLPESLAGQYAKALAEYEDSLALHADRADSRVALALLRQRQGSNEAARAELTQALRLDPAHLQARLNLADLLRALGQDDQASALLAEGIARQPDTAVLHYALGLTQVRLRQADKARASLAEAFRLAPDDRQIAYARVLNLWSGDPGAALQILEKLTRQHPYDAPLREAATRFNWKAGQHAAALRHAGCLQRLQPQAETVQRLLGEQAPAAGDVQHACGPEPSGS</sequence>
<dbReference type="Pfam" id="PF13435">
    <property type="entry name" value="Cytochrome_C554"/>
    <property type="match status" value="2"/>
</dbReference>
<organism evidence="6 7">
    <name type="scientific">Metapseudomonas resinovorans NBRC 106553</name>
    <dbReference type="NCBI Taxonomy" id="1245471"/>
    <lineage>
        <taxon>Bacteria</taxon>
        <taxon>Pseudomonadati</taxon>
        <taxon>Pseudomonadota</taxon>
        <taxon>Gammaproteobacteria</taxon>
        <taxon>Pseudomonadales</taxon>
        <taxon>Pseudomonadaceae</taxon>
        <taxon>Metapseudomonas</taxon>
    </lineage>
</organism>
<evidence type="ECO:0000259" key="4">
    <source>
        <dbReference type="Pfam" id="PF09699"/>
    </source>
</evidence>
<feature type="domain" description="Cytochrome c-552/4" evidence="5">
    <location>
        <begin position="172"/>
        <end position="209"/>
    </location>
</feature>
<evidence type="ECO:0000259" key="5">
    <source>
        <dbReference type="Pfam" id="PF13435"/>
    </source>
</evidence>
<dbReference type="PANTHER" id="PTHR35038:SF8">
    <property type="entry name" value="C-TYPE POLYHEME CYTOCHROME OMCC"/>
    <property type="match status" value="1"/>
</dbReference>
<evidence type="ECO:0000256" key="3">
    <source>
        <dbReference type="SAM" id="SignalP"/>
    </source>
</evidence>
<evidence type="ECO:0000313" key="7">
    <source>
        <dbReference type="Proteomes" id="UP000015503"/>
    </source>
</evidence>
<feature type="domain" description="Cytochrome c-552/4" evidence="5">
    <location>
        <begin position="36"/>
        <end position="62"/>
    </location>
</feature>
<dbReference type="eggNOG" id="COG0457">
    <property type="taxonomic scope" value="Bacteria"/>
</dbReference>
<gene>
    <name evidence="6" type="ORF">PCA10_01190</name>
</gene>
<dbReference type="InterPro" id="IPR011989">
    <property type="entry name" value="ARM-like"/>
</dbReference>